<feature type="compositionally biased region" description="Basic and acidic residues" evidence="1">
    <location>
        <begin position="335"/>
        <end position="351"/>
    </location>
</feature>
<dbReference type="OrthoDB" id="3328942at2759"/>
<keyword evidence="2" id="KW-0812">Transmembrane</keyword>
<evidence type="ECO:0000256" key="1">
    <source>
        <dbReference type="SAM" id="MobiDB-lite"/>
    </source>
</evidence>
<dbReference type="STRING" id="1109443.G4TUA3"/>
<dbReference type="AlphaFoldDB" id="G4TUA3"/>
<dbReference type="eggNOG" id="ENOG502SZ6R">
    <property type="taxonomic scope" value="Eukaryota"/>
</dbReference>
<comment type="caution">
    <text evidence="3">The sequence shown here is derived from an EMBL/GenBank/DDBJ whole genome shotgun (WGS) entry which is preliminary data.</text>
</comment>
<keyword evidence="2" id="KW-1133">Transmembrane helix</keyword>
<evidence type="ECO:0000256" key="2">
    <source>
        <dbReference type="SAM" id="Phobius"/>
    </source>
</evidence>
<feature type="region of interest" description="Disordered" evidence="1">
    <location>
        <begin position="194"/>
        <end position="213"/>
    </location>
</feature>
<dbReference type="EMBL" id="CAFZ01000369">
    <property type="protein sequence ID" value="CCA74896.1"/>
    <property type="molecule type" value="Genomic_DNA"/>
</dbReference>
<dbReference type="HOGENOM" id="CLU_048313_0_0_1"/>
<gene>
    <name evidence="3" type="ORF">PIIN_08866</name>
</gene>
<accession>G4TUA3</accession>
<feature type="region of interest" description="Disordered" evidence="1">
    <location>
        <begin position="309"/>
        <end position="381"/>
    </location>
</feature>
<reference evidence="3 4" key="1">
    <citation type="journal article" date="2011" name="PLoS Pathog.">
        <title>Endophytic Life Strategies Decoded by Genome and Transcriptome Analyses of the Mutualistic Root Symbiont Piriformospora indica.</title>
        <authorList>
            <person name="Zuccaro A."/>
            <person name="Lahrmann U."/>
            <person name="Guldener U."/>
            <person name="Langen G."/>
            <person name="Pfiffi S."/>
            <person name="Biedenkopf D."/>
            <person name="Wong P."/>
            <person name="Samans B."/>
            <person name="Grimm C."/>
            <person name="Basiewicz M."/>
            <person name="Murat C."/>
            <person name="Martin F."/>
            <person name="Kogel K.H."/>
        </authorList>
    </citation>
    <scope>NUCLEOTIDE SEQUENCE [LARGE SCALE GENOMIC DNA]</scope>
    <source>
        <strain evidence="3 4">DSM 11827</strain>
    </source>
</reference>
<feature type="transmembrane region" description="Helical" evidence="2">
    <location>
        <begin position="219"/>
        <end position="241"/>
    </location>
</feature>
<keyword evidence="4" id="KW-1185">Reference proteome</keyword>
<evidence type="ECO:0008006" key="5">
    <source>
        <dbReference type="Google" id="ProtNLM"/>
    </source>
</evidence>
<dbReference type="Proteomes" id="UP000007148">
    <property type="component" value="Unassembled WGS sequence"/>
</dbReference>
<organism evidence="3 4">
    <name type="scientific">Serendipita indica (strain DSM 11827)</name>
    <name type="common">Root endophyte fungus</name>
    <name type="synonym">Piriformospora indica</name>
    <dbReference type="NCBI Taxonomy" id="1109443"/>
    <lineage>
        <taxon>Eukaryota</taxon>
        <taxon>Fungi</taxon>
        <taxon>Dikarya</taxon>
        <taxon>Basidiomycota</taxon>
        <taxon>Agaricomycotina</taxon>
        <taxon>Agaricomycetes</taxon>
        <taxon>Sebacinales</taxon>
        <taxon>Serendipitaceae</taxon>
        <taxon>Serendipita</taxon>
    </lineage>
</organism>
<protein>
    <recommendedName>
        <fullName evidence="5">Transmembrane protein</fullName>
    </recommendedName>
</protein>
<dbReference type="InParanoid" id="G4TUA3"/>
<dbReference type="CDD" id="cd12087">
    <property type="entry name" value="TM_EGFR-like"/>
    <property type="match status" value="1"/>
</dbReference>
<evidence type="ECO:0000313" key="4">
    <source>
        <dbReference type="Proteomes" id="UP000007148"/>
    </source>
</evidence>
<name>G4TUA3_SERID</name>
<keyword evidence="2" id="KW-0472">Membrane</keyword>
<sequence>MSVPYTFIDQFPAQSGSAATTGGAWLGTLSANDARYSTATISTPCGDVPHCLWMWVNARGAYETYSMKYEANISIPMSRYGNANQLSFNWSYKIRWGCSALPGGYNLTPNSRVGSSDANSYSTSFGSTDWSTITASDDWATTISHSGTTPIERYGSSSLGFVYVSIDLTMPHPLNSSVSYYIKGATFDITTPTSAAVGSTENPSSPSNEPTRKTNLTPAIVGATLGVIALLGLIAFFVFLLRRHRRKEVVPTGEDEGFAPMTHRSDSMLLAGPAPKGERPPSVRWNTDTSAYLTTEENLMPVSESEDAILPSGSRADNPTISPATDDVVPIRPESLSHTETTENRQEEERQGGSVVGTEAPPPYRGSVGTPIAPGPSRRNTNPFIPLPLPMRTLEDFARVHRAEVSEELEQKLRRANYLPSDDPDAISDEVWEREYAVDARELEVLRRLYQRNNDI</sequence>
<proteinExistence type="predicted"/>
<feature type="compositionally biased region" description="Low complexity" evidence="1">
    <location>
        <begin position="199"/>
        <end position="209"/>
    </location>
</feature>
<evidence type="ECO:0000313" key="3">
    <source>
        <dbReference type="EMBL" id="CCA74896.1"/>
    </source>
</evidence>